<evidence type="ECO:0000313" key="3">
    <source>
        <dbReference type="EMBL" id="GAP91837.2"/>
    </source>
</evidence>
<proteinExistence type="predicted"/>
<dbReference type="InterPro" id="IPR036812">
    <property type="entry name" value="NAD(P)_OxRdtase_dom_sf"/>
</dbReference>
<protein>
    <submittedName>
        <fullName evidence="3">Putative aldo keto protein</fullName>
    </submittedName>
</protein>
<evidence type="ECO:0000313" key="4">
    <source>
        <dbReference type="Proteomes" id="UP000054516"/>
    </source>
</evidence>
<dbReference type="PANTHER" id="PTHR43364">
    <property type="entry name" value="NADH-SPECIFIC METHYLGLYOXAL REDUCTASE-RELATED"/>
    <property type="match status" value="1"/>
</dbReference>
<dbReference type="STRING" id="77044.A0A1W2TTE8"/>
<dbReference type="InterPro" id="IPR050523">
    <property type="entry name" value="AKR_Detox_Biosynth"/>
</dbReference>
<dbReference type="InterPro" id="IPR023210">
    <property type="entry name" value="NADP_OxRdtase_dom"/>
</dbReference>
<feature type="domain" description="NADP-dependent oxidoreductase" evidence="2">
    <location>
        <begin position="5"/>
        <end position="311"/>
    </location>
</feature>
<dbReference type="AlphaFoldDB" id="A0A1W2TTE8"/>
<dbReference type="SUPFAM" id="SSF51430">
    <property type="entry name" value="NAD(P)-linked oxidoreductase"/>
    <property type="match status" value="1"/>
</dbReference>
<evidence type="ECO:0000256" key="1">
    <source>
        <dbReference type="ARBA" id="ARBA00023002"/>
    </source>
</evidence>
<dbReference type="Proteomes" id="UP000054516">
    <property type="component" value="Unassembled WGS sequence"/>
</dbReference>
<organism evidence="3">
    <name type="scientific">Rosellinia necatrix</name>
    <name type="common">White root-rot fungus</name>
    <dbReference type="NCBI Taxonomy" id="77044"/>
    <lineage>
        <taxon>Eukaryota</taxon>
        <taxon>Fungi</taxon>
        <taxon>Dikarya</taxon>
        <taxon>Ascomycota</taxon>
        <taxon>Pezizomycotina</taxon>
        <taxon>Sordariomycetes</taxon>
        <taxon>Xylariomycetidae</taxon>
        <taxon>Xylariales</taxon>
        <taxon>Xylariaceae</taxon>
        <taxon>Rosellinia</taxon>
    </lineage>
</organism>
<dbReference type="GO" id="GO:0016491">
    <property type="term" value="F:oxidoreductase activity"/>
    <property type="evidence" value="ECO:0007669"/>
    <property type="project" value="UniProtKB-KW"/>
</dbReference>
<dbReference type="EMBL" id="DF977512">
    <property type="protein sequence ID" value="GAP91837.2"/>
    <property type="molecule type" value="Genomic_DNA"/>
</dbReference>
<dbReference type="PANTHER" id="PTHR43364:SF4">
    <property type="entry name" value="NAD(P)-LINKED OXIDOREDUCTASE SUPERFAMILY PROTEIN"/>
    <property type="match status" value="1"/>
</dbReference>
<dbReference type="OrthoDB" id="2310150at2759"/>
<dbReference type="Pfam" id="PF00248">
    <property type="entry name" value="Aldo_ket_red"/>
    <property type="match status" value="1"/>
</dbReference>
<dbReference type="OMA" id="NLITRGM"/>
<gene>
    <name evidence="3" type="ORF">SAMD00023353_6700110</name>
</gene>
<dbReference type="CDD" id="cd19075">
    <property type="entry name" value="AKR_AKR7A1-5"/>
    <property type="match status" value="1"/>
</dbReference>
<keyword evidence="1" id="KW-0560">Oxidoreductase</keyword>
<sequence>MAPQIVFGTSSLGMDMTAFQDAESVRSLLQTLRDLGVSRLDTGARYPPLKPGRSEQLIGEARELSRDFVVDTKVYTDTQTDGSGDLTLESISKSADGSLRRLQRPEGVNVLYIHRADPTTPLEEQIQGFAQQIALGHCKTWGVSNMPPEVLERILQLCEQNGWPKPRYYQGTYNVISRAMETKLMPILRAHGMNFVAFWAVAAGFLTGKFVNGQHAGTRMGDDNPLGKHMRAMYGSDEALRAAVRRFDAGTRALGLTPLEVAIRWIFHHSELADGDCVLLGASRVEQVVENVGFFRKGPLPDPVLPLVEGLWESVKGSRGDVI</sequence>
<keyword evidence="4" id="KW-1185">Reference proteome</keyword>
<name>A0A1W2TTE8_ROSNE</name>
<reference evidence="3" key="1">
    <citation type="submission" date="2016-03" db="EMBL/GenBank/DDBJ databases">
        <title>Draft genome sequence of Rosellinia necatrix.</title>
        <authorList>
            <person name="Kanematsu S."/>
        </authorList>
    </citation>
    <scope>NUCLEOTIDE SEQUENCE [LARGE SCALE GENOMIC DNA]</scope>
    <source>
        <strain evidence="3">W97</strain>
    </source>
</reference>
<dbReference type="Gene3D" id="3.20.20.100">
    <property type="entry name" value="NADP-dependent oxidoreductase domain"/>
    <property type="match status" value="1"/>
</dbReference>
<accession>A0A1W2TTE8</accession>
<evidence type="ECO:0000259" key="2">
    <source>
        <dbReference type="Pfam" id="PF00248"/>
    </source>
</evidence>